<dbReference type="InterPro" id="IPR031804">
    <property type="entry name" value="DUF4743"/>
</dbReference>
<dbReference type="Proteomes" id="UP000426424">
    <property type="component" value="Chromosome"/>
</dbReference>
<dbReference type="CDD" id="cd03676">
    <property type="entry name" value="NUDIX_Tnr3_like"/>
    <property type="match status" value="1"/>
</dbReference>
<dbReference type="OrthoDB" id="5621792at2"/>
<gene>
    <name evidence="2" type="ORF">E6P07_08935</name>
</gene>
<dbReference type="PANTHER" id="PTHR13622:SF8">
    <property type="entry name" value="THIAMIN PYROPHOSPHOKINASE 1"/>
    <property type="match status" value="1"/>
</dbReference>
<reference evidence="2 3" key="1">
    <citation type="submission" date="2019-12" db="EMBL/GenBank/DDBJ databases">
        <title>The complete genome of the thermophilic, anoxygenic phototrophic gammaproteobacterium Thermochromatium tepidum.</title>
        <authorList>
            <person name="Sattley W.M."/>
            <person name="Swingley W.D."/>
            <person name="Burchell B.M."/>
            <person name="Gurbani S.A."/>
            <person name="Kujawa C.M."/>
            <person name="Nuccio D.A."/>
            <person name="Schladweiler J."/>
            <person name="Shaffer K.N."/>
            <person name="Stokes L.M."/>
            <person name="Touchman J.W."/>
            <person name="Blankenship R.E."/>
            <person name="Madigan M.T."/>
        </authorList>
    </citation>
    <scope>NUCLEOTIDE SEQUENCE [LARGE SCALE GENOMIC DNA]</scope>
    <source>
        <strain evidence="2 3">ATCC 43061</strain>
    </source>
</reference>
<evidence type="ECO:0000259" key="1">
    <source>
        <dbReference type="PROSITE" id="PS51462"/>
    </source>
</evidence>
<dbReference type="AlphaFoldDB" id="A0A6I6E917"/>
<evidence type="ECO:0000313" key="3">
    <source>
        <dbReference type="Proteomes" id="UP000426424"/>
    </source>
</evidence>
<dbReference type="SUPFAM" id="SSF55811">
    <property type="entry name" value="Nudix"/>
    <property type="match status" value="1"/>
</dbReference>
<dbReference type="Pfam" id="PF15916">
    <property type="entry name" value="DUF4743"/>
    <property type="match status" value="1"/>
</dbReference>
<proteinExistence type="predicted"/>
<organism evidence="2 3">
    <name type="scientific">Thermochromatium tepidum ATCC 43061</name>
    <dbReference type="NCBI Taxonomy" id="316276"/>
    <lineage>
        <taxon>Bacteria</taxon>
        <taxon>Pseudomonadati</taxon>
        <taxon>Pseudomonadota</taxon>
        <taxon>Gammaproteobacteria</taxon>
        <taxon>Chromatiales</taxon>
        <taxon>Chromatiaceae</taxon>
        <taxon>Thermochromatium</taxon>
    </lineage>
</organism>
<accession>A0A6I6E917</accession>
<dbReference type="RefSeq" id="WP_153975282.1">
    <property type="nucleotide sequence ID" value="NZ_CP039268.1"/>
</dbReference>
<dbReference type="EMBL" id="CP039268">
    <property type="protein sequence ID" value="QGU33088.1"/>
    <property type="molecule type" value="Genomic_DNA"/>
</dbReference>
<dbReference type="GO" id="GO:0044715">
    <property type="term" value="F:8-oxo-dGDP phosphatase activity"/>
    <property type="evidence" value="ECO:0007669"/>
    <property type="project" value="TreeGrafter"/>
</dbReference>
<name>A0A6I6E917_THETI</name>
<dbReference type="FunFam" id="3.90.79.10:FF:000019">
    <property type="entry name" value="Thiamin pyrophosphokinase, putative"/>
    <property type="match status" value="1"/>
</dbReference>
<dbReference type="Pfam" id="PF00293">
    <property type="entry name" value="NUDIX"/>
    <property type="match status" value="1"/>
</dbReference>
<sequence>MGFLDKIRACNAWNPGDFVPLWLNGTQIGWLHRRARDHLRRWPRQFGVESEAVIWFGAPEGFAARTEVLDTLFAALAEEGVVGPPHGERYPLTAGTRDQVCCLIDRAYAPFLGARAFGQHLNGYVRTPHGTEMWVGRRAADRRHYPLHLDNLVAGGLPYGLSLADNLRKECAEEAGIPSVLADRAVAVGAITYCRAAPEGLKPDVMYCYDLELPEDFEPVCTDGEVESFRRLPLAEVAALVRDTEAFKLNCNLTIIDFLIRHGFIAPDEPDYLEILAGLRAPLP</sequence>
<dbReference type="InterPro" id="IPR015797">
    <property type="entry name" value="NUDIX_hydrolase-like_dom_sf"/>
</dbReference>
<dbReference type="Gene3D" id="3.90.79.10">
    <property type="entry name" value="Nucleoside Triphosphate Pyrophosphohydrolase"/>
    <property type="match status" value="1"/>
</dbReference>
<protein>
    <submittedName>
        <fullName evidence="2">DUF4743 domain-containing protein</fullName>
    </submittedName>
</protein>
<feature type="domain" description="Nudix hydrolase" evidence="1">
    <location>
        <begin position="116"/>
        <end position="257"/>
    </location>
</feature>
<keyword evidence="3" id="KW-1185">Reference proteome</keyword>
<dbReference type="KEGG" id="ttp:E6P07_08935"/>
<dbReference type="InterPro" id="IPR000086">
    <property type="entry name" value="NUDIX_hydrolase_dom"/>
</dbReference>
<dbReference type="PANTHER" id="PTHR13622">
    <property type="entry name" value="THIAMIN PYROPHOSPHOKINASE"/>
    <property type="match status" value="1"/>
</dbReference>
<dbReference type="PROSITE" id="PS51462">
    <property type="entry name" value="NUDIX"/>
    <property type="match status" value="1"/>
</dbReference>
<evidence type="ECO:0000313" key="2">
    <source>
        <dbReference type="EMBL" id="QGU33088.1"/>
    </source>
</evidence>